<protein>
    <recommendedName>
        <fullName evidence="5">ubiquitinyl hydrolase 1</fullName>
        <ecNumber evidence="5">3.4.19.12</ecNumber>
    </recommendedName>
</protein>
<dbReference type="RefSeq" id="XP_036370792.1">
    <property type="nucleotide sequence ID" value="XM_036514899.1"/>
</dbReference>
<dbReference type="InterPro" id="IPR001394">
    <property type="entry name" value="Peptidase_C19_UCH"/>
</dbReference>
<name>A0A6P7TSN1_9MOLL</name>
<dbReference type="KEGG" id="osn:115226057"/>
<dbReference type="InterPro" id="IPR038765">
    <property type="entry name" value="Papain-like_cys_pep_sf"/>
</dbReference>
<dbReference type="Proteomes" id="UP000515154">
    <property type="component" value="Linkage group LG29"/>
</dbReference>
<dbReference type="InterPro" id="IPR036859">
    <property type="entry name" value="CAP-Gly_dom_sf"/>
</dbReference>
<evidence type="ECO:0000313" key="20">
    <source>
        <dbReference type="RefSeq" id="XP_036370792.1"/>
    </source>
</evidence>
<dbReference type="GO" id="GO:0048471">
    <property type="term" value="C:perinuclear region of cytoplasm"/>
    <property type="evidence" value="ECO:0007669"/>
    <property type="project" value="UniProtKB-SubCell"/>
</dbReference>
<reference evidence="18 19" key="1">
    <citation type="submission" date="2025-08" db="UniProtKB">
        <authorList>
            <consortium name="RefSeq"/>
        </authorList>
    </citation>
    <scope>IDENTIFICATION</scope>
</reference>
<dbReference type="Gene3D" id="3.90.70.10">
    <property type="entry name" value="Cysteine proteinases"/>
    <property type="match status" value="1"/>
</dbReference>
<feature type="region of interest" description="Disordered" evidence="14">
    <location>
        <begin position="312"/>
        <end position="331"/>
    </location>
</feature>
<accession>A0A6P7TSN1</accession>
<evidence type="ECO:0000256" key="13">
    <source>
        <dbReference type="ARBA" id="ARBA00022833"/>
    </source>
</evidence>
<dbReference type="SUPFAM" id="SSF74924">
    <property type="entry name" value="Cap-Gly domain"/>
    <property type="match status" value="3"/>
</dbReference>
<dbReference type="GO" id="GO:0004843">
    <property type="term" value="F:cysteine-type deubiquitinase activity"/>
    <property type="evidence" value="ECO:0007669"/>
    <property type="project" value="UniProtKB-EC"/>
</dbReference>
<evidence type="ECO:0000313" key="18">
    <source>
        <dbReference type="RefSeq" id="XP_029652889.1"/>
    </source>
</evidence>
<organism evidence="17 19">
    <name type="scientific">Octopus sinensis</name>
    <name type="common">East Asian common octopus</name>
    <dbReference type="NCBI Taxonomy" id="2607531"/>
    <lineage>
        <taxon>Eukaryota</taxon>
        <taxon>Metazoa</taxon>
        <taxon>Spiralia</taxon>
        <taxon>Lophotrochozoa</taxon>
        <taxon>Mollusca</taxon>
        <taxon>Cephalopoda</taxon>
        <taxon>Coleoidea</taxon>
        <taxon>Octopodiformes</taxon>
        <taxon>Octopoda</taxon>
        <taxon>Incirrata</taxon>
        <taxon>Octopodidae</taxon>
        <taxon>Octopus</taxon>
    </lineage>
</organism>
<feature type="compositionally biased region" description="Low complexity" evidence="14">
    <location>
        <begin position="317"/>
        <end position="326"/>
    </location>
</feature>
<keyword evidence="12" id="KW-0788">Thiol protease</keyword>
<evidence type="ECO:0000256" key="8">
    <source>
        <dbReference type="ARBA" id="ARBA00022670"/>
    </source>
</evidence>
<keyword evidence="7" id="KW-0597">Phosphoprotein</keyword>
<evidence type="ECO:0000256" key="5">
    <source>
        <dbReference type="ARBA" id="ARBA00012759"/>
    </source>
</evidence>
<dbReference type="FunFam" id="3.90.70.10:FF:000009">
    <property type="entry name" value="Putative ubiquitin carboxyl-terminal hydrolase CYLD"/>
    <property type="match status" value="1"/>
</dbReference>
<evidence type="ECO:0000313" key="17">
    <source>
        <dbReference type="Proteomes" id="UP000515154"/>
    </source>
</evidence>
<keyword evidence="9" id="KW-0479">Metal-binding</keyword>
<dbReference type="RefSeq" id="XP_029652890.1">
    <property type="nucleotide sequence ID" value="XM_029797030.2"/>
</dbReference>
<dbReference type="EC" id="3.4.19.12" evidence="5"/>
<dbReference type="InterPro" id="IPR000938">
    <property type="entry name" value="CAP-Gly_domain"/>
</dbReference>
<keyword evidence="8" id="KW-0645">Protease</keyword>
<dbReference type="AlphaFoldDB" id="A0A6P7TSN1"/>
<sequence>MSFAGRLKHFILLYQTIGNQKTTLPHLSQQIDVLAGELLTGDDQTTNDTYLLYNLNPENPIELQCEASHVTLLSQDEFHLLLPIAACSERLKVFRNWLDEGKSLKIGDTVTLYLMKHEVNGKLRFKGRTEDQPGTLFGVELNSPLGHNDISNSNRYFNTERPNTAIIVPLNKIRKYNLPLQIGDRVVWIRDEGSEKATVRWIGNLDNNPEITVGVEFDNPCGTGTGLYNKERLFKTKPGHASLLPMNGLLKESVLMEQTDALEPSVYEEAEYSNTFVDIHNRSPINVPVAPYDDIENLPKPEKKEKVIGTASKYGRPQQQSPSGSSDVNIPTATVVPFSDKKEIDHTLEIGSMVEIPYKDQLMYGVIRWIGDDEKLGKIVGLEMDEEAAHCSNGYFQNIKRFNCPPRKGFFIGLHKCKRDRRFDEKEKIRESMRFGGQSTPDIKEIVAPPYKFDVEKICGKNKGIQGHHNSCYLDVMLFSVFYFTTVLDSIFYRKKTTHDIEEYDTVRQALAEGIVYPLRQFHYVRADKVMKLRSLLDKVGNMPGMMDEEKDPEELLNCLFGHVMKADPLLQLSSLQQTFSYQLFIERDENLELPTIQQLFEMSFLESNIKLSKVPSCLILQMPRFGKDYKMYKKIVPSLQLDVTNVLEKGPRECVICGKLATKECKECYKVHGEDLYTIAFCDTCDELNHKQKRREHKRTKLKEHRYFSEHTHSQQTPIIPREKMELFAVICIETSHYVSFVKNNNEGKEPKWVFYDSMADREGCNEGYNIPEVRYCPNLQKWITTSDLDYVDPDQPELQRRLFSDSYMCLYQNTQAMMFQ</sequence>
<dbReference type="GO" id="GO:0046872">
    <property type="term" value="F:metal ion binding"/>
    <property type="evidence" value="ECO:0007669"/>
    <property type="project" value="UniProtKB-KW"/>
</dbReference>
<proteinExistence type="inferred from homology"/>
<dbReference type="RefSeq" id="XP_029652889.1">
    <property type="nucleotide sequence ID" value="XM_029797029.2"/>
</dbReference>
<comment type="similarity">
    <text evidence="4">Belongs to the peptidase C19 family.</text>
</comment>
<evidence type="ECO:0000256" key="9">
    <source>
        <dbReference type="ARBA" id="ARBA00022723"/>
    </source>
</evidence>
<comment type="catalytic activity">
    <reaction evidence="1">
        <text>Thiol-dependent hydrolysis of ester, thioester, amide, peptide and isopeptide bonds formed by the C-terminal Gly of ubiquitin (a 76-residue protein attached to proteins as an intracellular targeting signal).</text>
        <dbReference type="EC" id="3.4.19.12"/>
    </reaction>
</comment>
<evidence type="ECO:0000256" key="3">
    <source>
        <dbReference type="ARBA" id="ARBA00004556"/>
    </source>
</evidence>
<dbReference type="GO" id="GO:0005813">
    <property type="term" value="C:centrosome"/>
    <property type="evidence" value="ECO:0007669"/>
    <property type="project" value="UniProtKB-SubCell"/>
</dbReference>
<evidence type="ECO:0000256" key="7">
    <source>
        <dbReference type="ARBA" id="ARBA00022553"/>
    </source>
</evidence>
<comment type="subcellular location">
    <subcellularLocation>
        <location evidence="2">Cytoplasm</location>
        <location evidence="2">Cytoskeleton</location>
        <location evidence="2">Microtubule organizing center</location>
        <location evidence="2">Centrosome</location>
    </subcellularLocation>
    <subcellularLocation>
        <location evidence="3">Cytoplasm</location>
        <location evidence="3">Perinuclear region</location>
    </subcellularLocation>
</comment>
<dbReference type="InterPro" id="IPR028889">
    <property type="entry name" value="USP"/>
</dbReference>
<evidence type="ECO:0000256" key="2">
    <source>
        <dbReference type="ARBA" id="ARBA00004300"/>
    </source>
</evidence>
<feature type="domain" description="USP" evidence="15">
    <location>
        <begin position="463"/>
        <end position="816"/>
    </location>
</feature>
<dbReference type="PROSITE" id="PS50245">
    <property type="entry name" value="CAP_GLY_2"/>
    <property type="match status" value="1"/>
</dbReference>
<gene>
    <name evidence="18 19 20" type="primary">LOC115226057</name>
</gene>
<dbReference type="GO" id="GO:0016579">
    <property type="term" value="P:protein deubiquitination"/>
    <property type="evidence" value="ECO:0007669"/>
    <property type="project" value="InterPro"/>
</dbReference>
<keyword evidence="6" id="KW-0963">Cytoplasm</keyword>
<dbReference type="Pfam" id="PF01302">
    <property type="entry name" value="CAP_GLY"/>
    <property type="match status" value="3"/>
</dbReference>
<feature type="domain" description="CAP-Gly" evidence="16">
    <location>
        <begin position="203"/>
        <end position="252"/>
    </location>
</feature>
<evidence type="ECO:0000259" key="16">
    <source>
        <dbReference type="PROSITE" id="PS50245"/>
    </source>
</evidence>
<evidence type="ECO:0000256" key="4">
    <source>
        <dbReference type="ARBA" id="ARBA00009085"/>
    </source>
</evidence>
<evidence type="ECO:0000256" key="6">
    <source>
        <dbReference type="ARBA" id="ARBA00022490"/>
    </source>
</evidence>
<dbReference type="Pfam" id="PF00443">
    <property type="entry name" value="UCH"/>
    <property type="match status" value="1"/>
</dbReference>
<evidence type="ECO:0000256" key="12">
    <source>
        <dbReference type="ARBA" id="ARBA00022807"/>
    </source>
</evidence>
<evidence type="ECO:0000256" key="10">
    <source>
        <dbReference type="ARBA" id="ARBA00022786"/>
    </source>
</evidence>
<dbReference type="Gene3D" id="2.30.30.190">
    <property type="entry name" value="CAP Gly-rich-like domain"/>
    <property type="match status" value="3"/>
</dbReference>
<keyword evidence="13" id="KW-0862">Zinc</keyword>
<keyword evidence="10" id="KW-0833">Ubl conjugation pathway</keyword>
<keyword evidence="17" id="KW-1185">Reference proteome</keyword>
<dbReference type="SMART" id="SM01052">
    <property type="entry name" value="CAP_GLY"/>
    <property type="match status" value="3"/>
</dbReference>
<dbReference type="GO" id="GO:0006508">
    <property type="term" value="P:proteolysis"/>
    <property type="evidence" value="ECO:0007669"/>
    <property type="project" value="UniProtKB-KW"/>
</dbReference>
<keyword evidence="11" id="KW-0378">Hydrolase</keyword>
<dbReference type="PANTHER" id="PTHR11830">
    <property type="entry name" value="40S RIBOSOMAL PROTEIN S3A"/>
    <property type="match status" value="1"/>
</dbReference>
<evidence type="ECO:0000256" key="14">
    <source>
        <dbReference type="SAM" id="MobiDB-lite"/>
    </source>
</evidence>
<evidence type="ECO:0000313" key="19">
    <source>
        <dbReference type="RefSeq" id="XP_029652890.1"/>
    </source>
</evidence>
<dbReference type="PROSITE" id="PS50235">
    <property type="entry name" value="USP_3"/>
    <property type="match status" value="1"/>
</dbReference>
<evidence type="ECO:0000259" key="15">
    <source>
        <dbReference type="PROSITE" id="PS50235"/>
    </source>
</evidence>
<evidence type="ECO:0000256" key="1">
    <source>
        <dbReference type="ARBA" id="ARBA00000707"/>
    </source>
</evidence>
<evidence type="ECO:0000256" key="11">
    <source>
        <dbReference type="ARBA" id="ARBA00022801"/>
    </source>
</evidence>
<dbReference type="SUPFAM" id="SSF54001">
    <property type="entry name" value="Cysteine proteinases"/>
    <property type="match status" value="1"/>
</dbReference>